<name>A0ABR3A5Y5_9AGAR</name>
<feature type="compositionally biased region" description="Low complexity" evidence="1">
    <location>
        <begin position="1"/>
        <end position="29"/>
    </location>
</feature>
<feature type="compositionally biased region" description="Basic and acidic residues" evidence="1">
    <location>
        <begin position="207"/>
        <end position="218"/>
    </location>
</feature>
<reference evidence="2 3" key="1">
    <citation type="submission" date="2024-05" db="EMBL/GenBank/DDBJ databases">
        <title>A draft genome resource for the thread blight pathogen Marasmius tenuissimus strain MS-2.</title>
        <authorList>
            <person name="Yulfo-Soto G.E."/>
            <person name="Baruah I.K."/>
            <person name="Amoako-Attah I."/>
            <person name="Bukari Y."/>
            <person name="Meinhardt L.W."/>
            <person name="Bailey B.A."/>
            <person name="Cohen S.P."/>
        </authorList>
    </citation>
    <scope>NUCLEOTIDE SEQUENCE [LARGE SCALE GENOMIC DNA]</scope>
    <source>
        <strain evidence="2 3">MS-2</strain>
    </source>
</reference>
<keyword evidence="3" id="KW-1185">Reference proteome</keyword>
<feature type="compositionally biased region" description="Basic and acidic residues" evidence="1">
    <location>
        <begin position="145"/>
        <end position="179"/>
    </location>
</feature>
<organism evidence="2 3">
    <name type="scientific">Marasmius tenuissimus</name>
    <dbReference type="NCBI Taxonomy" id="585030"/>
    <lineage>
        <taxon>Eukaryota</taxon>
        <taxon>Fungi</taxon>
        <taxon>Dikarya</taxon>
        <taxon>Basidiomycota</taxon>
        <taxon>Agaricomycotina</taxon>
        <taxon>Agaricomycetes</taxon>
        <taxon>Agaricomycetidae</taxon>
        <taxon>Agaricales</taxon>
        <taxon>Marasmiineae</taxon>
        <taxon>Marasmiaceae</taxon>
        <taxon>Marasmius</taxon>
    </lineage>
</organism>
<sequence>MASRATRQLLSTSVRSSRTTLSRSTWQSLKTGAGRRGMSSTAGEAAKGSDMPWIIGSVVVFGPAFLYLASPSTRKSAPHKPHKSESHAPVTMEDDEGKEADVTDSIAKAKSEDAPQSDGASDEGKSQASTPQTDDNKAPPFVKTGDLKPEGGSSKSEESSQGKDKEQEEKEAVSEEKAGAKARSHGSPSDKAATETTKQDPNADVPKAQEEQSKKEGA</sequence>
<dbReference type="EMBL" id="JBBXMP010000014">
    <property type="protein sequence ID" value="KAL0069073.1"/>
    <property type="molecule type" value="Genomic_DNA"/>
</dbReference>
<protein>
    <submittedName>
        <fullName evidence="2">Uncharacterized protein</fullName>
    </submittedName>
</protein>
<dbReference type="Proteomes" id="UP001437256">
    <property type="component" value="Unassembled WGS sequence"/>
</dbReference>
<evidence type="ECO:0000313" key="3">
    <source>
        <dbReference type="Proteomes" id="UP001437256"/>
    </source>
</evidence>
<feature type="region of interest" description="Disordered" evidence="1">
    <location>
        <begin position="1"/>
        <end position="49"/>
    </location>
</feature>
<comment type="caution">
    <text evidence="2">The sequence shown here is derived from an EMBL/GenBank/DDBJ whole genome shotgun (WGS) entry which is preliminary data.</text>
</comment>
<gene>
    <name evidence="2" type="ORF">AAF712_003759</name>
</gene>
<evidence type="ECO:0000313" key="2">
    <source>
        <dbReference type="EMBL" id="KAL0069073.1"/>
    </source>
</evidence>
<proteinExistence type="predicted"/>
<feature type="region of interest" description="Disordered" evidence="1">
    <location>
        <begin position="71"/>
        <end position="218"/>
    </location>
</feature>
<evidence type="ECO:0000256" key="1">
    <source>
        <dbReference type="SAM" id="MobiDB-lite"/>
    </source>
</evidence>
<accession>A0ABR3A5Y5</accession>